<keyword evidence="2" id="KW-1133">Transmembrane helix</keyword>
<proteinExistence type="predicted"/>
<name>A0A0S7XPP0_UNCSA</name>
<keyword evidence="2" id="KW-0472">Membrane</keyword>
<reference evidence="3 4" key="1">
    <citation type="journal article" date="2015" name="Microbiome">
        <title>Genomic resolution of linkages in carbon, nitrogen, and sulfur cycling among widespread estuary sediment bacteria.</title>
        <authorList>
            <person name="Baker B.J."/>
            <person name="Lazar C.S."/>
            <person name="Teske A.P."/>
            <person name="Dick G.J."/>
        </authorList>
    </citation>
    <scope>NUCLEOTIDE SEQUENCE [LARGE SCALE GENOMIC DNA]</scope>
    <source>
        <strain evidence="3">DG_54_3</strain>
    </source>
</reference>
<feature type="transmembrane region" description="Helical" evidence="2">
    <location>
        <begin position="7"/>
        <end position="26"/>
    </location>
</feature>
<evidence type="ECO:0000313" key="4">
    <source>
        <dbReference type="Proteomes" id="UP000051861"/>
    </source>
</evidence>
<dbReference type="EMBL" id="LIZX01000194">
    <property type="protein sequence ID" value="KPJ64195.1"/>
    <property type="molecule type" value="Genomic_DNA"/>
</dbReference>
<evidence type="ECO:0000256" key="1">
    <source>
        <dbReference type="SAM" id="MobiDB-lite"/>
    </source>
</evidence>
<keyword evidence="2" id="KW-0812">Transmembrane</keyword>
<evidence type="ECO:0000313" key="3">
    <source>
        <dbReference type="EMBL" id="KPJ64195.1"/>
    </source>
</evidence>
<gene>
    <name evidence="3" type="ORF">AMJ44_13215</name>
</gene>
<evidence type="ECO:0000256" key="2">
    <source>
        <dbReference type="SAM" id="Phobius"/>
    </source>
</evidence>
<comment type="caution">
    <text evidence="3">The sequence shown here is derived from an EMBL/GenBank/DDBJ whole genome shotgun (WGS) entry which is preliminary data.</text>
</comment>
<feature type="region of interest" description="Disordered" evidence="1">
    <location>
        <begin position="60"/>
        <end position="79"/>
    </location>
</feature>
<organism evidence="3 4">
    <name type="scientific">candidate division WOR-1 bacterium DG_54_3</name>
    <dbReference type="NCBI Taxonomy" id="1703775"/>
    <lineage>
        <taxon>Bacteria</taxon>
        <taxon>Bacillati</taxon>
        <taxon>Saganbacteria</taxon>
    </lineage>
</organism>
<dbReference type="AlphaFoldDB" id="A0A0S7XPP0"/>
<accession>A0A0S7XPP0</accession>
<sequence length="79" mass="8270">MKKKKKIIIILGVIVVVAIIIVANVLKSGEKTYKVQAEKVNRSDITSIVTANGKIVPRTDASGKGGGCGEKATAFGSTR</sequence>
<protein>
    <submittedName>
        <fullName evidence="3">Uncharacterized protein</fullName>
    </submittedName>
</protein>
<dbReference type="Proteomes" id="UP000051861">
    <property type="component" value="Unassembled WGS sequence"/>
</dbReference>